<evidence type="ECO:0000313" key="7">
    <source>
        <dbReference type="EMBL" id="EEH45725.1"/>
    </source>
</evidence>
<dbReference type="GO" id="GO:0016020">
    <property type="term" value="C:membrane"/>
    <property type="evidence" value="ECO:0007669"/>
    <property type="project" value="UniProtKB-SubCell"/>
</dbReference>
<organism evidence="7 8">
    <name type="scientific">Paracoccidioides brasiliensis (strain Pb18)</name>
    <dbReference type="NCBI Taxonomy" id="502780"/>
    <lineage>
        <taxon>Eukaryota</taxon>
        <taxon>Fungi</taxon>
        <taxon>Dikarya</taxon>
        <taxon>Ascomycota</taxon>
        <taxon>Pezizomycotina</taxon>
        <taxon>Eurotiomycetes</taxon>
        <taxon>Eurotiomycetidae</taxon>
        <taxon>Onygenales</taxon>
        <taxon>Ajellomycetaceae</taxon>
        <taxon>Paracoccidioides</taxon>
    </lineage>
</organism>
<dbReference type="HOGENOM" id="CLU_013054_0_0_1"/>
<feature type="compositionally biased region" description="Basic and acidic residues" evidence="5">
    <location>
        <begin position="509"/>
        <end position="524"/>
    </location>
</feature>
<evidence type="ECO:0000256" key="2">
    <source>
        <dbReference type="ARBA" id="ARBA00022692"/>
    </source>
</evidence>
<feature type="region of interest" description="Disordered" evidence="5">
    <location>
        <begin position="492"/>
        <end position="566"/>
    </location>
</feature>
<dbReference type="OrthoDB" id="5352000at2759"/>
<dbReference type="STRING" id="502780.C1G4K9"/>
<evidence type="ECO:0000256" key="3">
    <source>
        <dbReference type="ARBA" id="ARBA00022989"/>
    </source>
</evidence>
<reference evidence="7 8" key="1">
    <citation type="journal article" date="2011" name="PLoS Genet.">
        <title>Comparative genomic analysis of human fungal pathogens causing paracoccidioidomycosis.</title>
        <authorList>
            <person name="Desjardins C.A."/>
            <person name="Champion M.D."/>
            <person name="Holder J.W."/>
            <person name="Muszewska A."/>
            <person name="Goldberg J."/>
            <person name="Bailao A.M."/>
            <person name="Brigido M.M."/>
            <person name="Ferreira M.E."/>
            <person name="Garcia A.M."/>
            <person name="Grynberg M."/>
            <person name="Gujja S."/>
            <person name="Heiman D.I."/>
            <person name="Henn M.R."/>
            <person name="Kodira C.D."/>
            <person name="Leon-Narvaez H."/>
            <person name="Longo L.V."/>
            <person name="Ma L.J."/>
            <person name="Malavazi I."/>
            <person name="Matsuo A.L."/>
            <person name="Morais F.V."/>
            <person name="Pereira M."/>
            <person name="Rodriguez-Brito S."/>
            <person name="Sakthikumar S."/>
            <person name="Salem-Izacc S.M."/>
            <person name="Sykes S.M."/>
            <person name="Teixeira M.M."/>
            <person name="Vallejo M.C."/>
            <person name="Walter M.E."/>
            <person name="Yandava C."/>
            <person name="Young S."/>
            <person name="Zeng Q."/>
            <person name="Zucker J."/>
            <person name="Felipe M.S."/>
            <person name="Goldman G.H."/>
            <person name="Haas B.J."/>
            <person name="McEwen J.G."/>
            <person name="Nino-Vega G."/>
            <person name="Puccia R."/>
            <person name="San-Blas G."/>
            <person name="Soares C.M."/>
            <person name="Birren B.W."/>
            <person name="Cuomo C.A."/>
        </authorList>
    </citation>
    <scope>NUCLEOTIDE SEQUENCE [LARGE SCALE GENOMIC DNA]</scope>
    <source>
        <strain evidence="7 8">Pb18</strain>
    </source>
</reference>
<dbReference type="Gene3D" id="2.120.10.80">
    <property type="entry name" value="Kelch-type beta propeller"/>
    <property type="match status" value="1"/>
</dbReference>
<dbReference type="OMA" id="FQDQGME"/>
<feature type="compositionally biased region" description="Polar residues" evidence="5">
    <location>
        <begin position="493"/>
        <end position="507"/>
    </location>
</feature>
<dbReference type="SUPFAM" id="SSF117281">
    <property type="entry name" value="Kelch motif"/>
    <property type="match status" value="1"/>
</dbReference>
<dbReference type="eggNOG" id="ENOG502SM8T">
    <property type="taxonomic scope" value="Eukaryota"/>
</dbReference>
<evidence type="ECO:0000256" key="1">
    <source>
        <dbReference type="ARBA" id="ARBA00004167"/>
    </source>
</evidence>
<keyword evidence="8" id="KW-1185">Reference proteome</keyword>
<keyword evidence="4 6" id="KW-0472">Membrane</keyword>
<dbReference type="KEGG" id="pbn:PADG_01875"/>
<accession>C1G4K9</accession>
<gene>
    <name evidence="7" type="ORF">PADG_01875</name>
</gene>
<feature type="transmembrane region" description="Helical" evidence="6">
    <location>
        <begin position="379"/>
        <end position="405"/>
    </location>
</feature>
<proteinExistence type="predicted"/>
<protein>
    <recommendedName>
        <fullName evidence="9">Pre-mRNA splicing factor CLF1</fullName>
    </recommendedName>
</protein>
<keyword evidence="3 6" id="KW-1133">Transmembrane helix</keyword>
<comment type="subcellular location">
    <subcellularLocation>
        <location evidence="1">Membrane</location>
        <topology evidence="1">Single-pass membrane protein</topology>
    </subcellularLocation>
</comment>
<feature type="compositionally biased region" description="Polar residues" evidence="5">
    <location>
        <begin position="652"/>
        <end position="669"/>
    </location>
</feature>
<evidence type="ECO:0000256" key="5">
    <source>
        <dbReference type="SAM" id="MobiDB-lite"/>
    </source>
</evidence>
<feature type="compositionally biased region" description="Polar residues" evidence="5">
    <location>
        <begin position="531"/>
        <end position="551"/>
    </location>
</feature>
<dbReference type="RefSeq" id="XP_010757615.1">
    <property type="nucleotide sequence ID" value="XM_010759313.1"/>
</dbReference>
<dbReference type="EMBL" id="KN275958">
    <property type="protein sequence ID" value="EEH45725.1"/>
    <property type="molecule type" value="Genomic_DNA"/>
</dbReference>
<feature type="region of interest" description="Disordered" evidence="5">
    <location>
        <begin position="342"/>
        <end position="369"/>
    </location>
</feature>
<feature type="compositionally biased region" description="Polar residues" evidence="5">
    <location>
        <begin position="678"/>
        <end position="706"/>
    </location>
</feature>
<feature type="compositionally biased region" description="Polar residues" evidence="5">
    <location>
        <begin position="634"/>
        <end position="644"/>
    </location>
</feature>
<dbReference type="GO" id="GO:0071944">
    <property type="term" value="C:cell periphery"/>
    <property type="evidence" value="ECO:0007669"/>
    <property type="project" value="UniProtKB-ARBA"/>
</dbReference>
<name>C1G4K9_PARBD</name>
<dbReference type="GeneID" id="22581458"/>
<evidence type="ECO:0000313" key="8">
    <source>
        <dbReference type="Proteomes" id="UP000001628"/>
    </source>
</evidence>
<dbReference type="InterPro" id="IPR051694">
    <property type="entry name" value="Immunoregulatory_rcpt-like"/>
</dbReference>
<dbReference type="VEuPathDB" id="FungiDB:PADG_01875"/>
<dbReference type="AlphaFoldDB" id="C1G4K9"/>
<evidence type="ECO:0000256" key="4">
    <source>
        <dbReference type="ARBA" id="ARBA00023136"/>
    </source>
</evidence>
<keyword evidence="2 6" id="KW-0812">Transmembrane</keyword>
<evidence type="ECO:0008006" key="9">
    <source>
        <dbReference type="Google" id="ProtNLM"/>
    </source>
</evidence>
<evidence type="ECO:0000256" key="6">
    <source>
        <dbReference type="SAM" id="Phobius"/>
    </source>
</evidence>
<dbReference type="InParanoid" id="C1G4K9"/>
<dbReference type="PANTHER" id="PTHR15549:SF30">
    <property type="entry name" value="MID2 DOMAIN-CONTAINING PROTEIN"/>
    <property type="match status" value="1"/>
</dbReference>
<dbReference type="PANTHER" id="PTHR15549">
    <property type="entry name" value="PAIRED IMMUNOGLOBULIN-LIKE TYPE 2 RECEPTOR"/>
    <property type="match status" value="1"/>
</dbReference>
<dbReference type="InterPro" id="IPR015915">
    <property type="entry name" value="Kelch-typ_b-propeller"/>
</dbReference>
<feature type="region of interest" description="Disordered" evidence="5">
    <location>
        <begin position="629"/>
        <end position="715"/>
    </location>
</feature>
<sequence>MSFPKPPVELKGHCSVVHENTFYIHTGDAFLSLPLKLGGKWTTLRMGEPVSEASCTLGGVDGNPNEPGIYVIGGKSKSADFSGVQLYSLGDNKWRTLTLSANNTDIKNRVHHDVIYLTSISSLLVFAGNQDGSTNPSSQTFLISAAPPYTVEAFNSAVTPSVDPLLLPWRDDAAFMVGGGPDNTRTFTFSRIEGWRDTGVSLAKPLEAKSKTQCSMLIGADGSRVLIVFDVSKSPNSVSRYVILRAGGLPAAPGEEIGGRATGPSKRQRRDITLTNFPKYNNKNAPNITRNDFSLAQDRNGLVVISGGNDEEPLSIFDQAENSWVDTTELLLGVNRTLSSVPTTTSTFPSTSASIEPTSTSSSIGSSELIPNTSNKRTLAIVGATLGAILGLAAVLIFILLFIGWRKRRNRFMKRGKNGYQEDKDRLSFQDQGMEPLTRSIQPIARGPVPSADSWAIMSGQLVDKPFQAATPAQPSPTLGLAEKETGRAPLRQIQTTNLPGQNSTPLSGDKEATRGDRRTDEGWSKYFQGENDTQICGSISPRSSASTLMSKSDYRNSGWPELSTDVTPLNVQTQNVGRVPSGSPSTEHPPKFGETLVIQQGLKAKISSGDSISVVSDYYEDDKYSSGVPASIHENSGWPSTGDQFRDDRVPSSNYSSSLYQTPGLSTQPRRERPITQWPTNDQEVSSSQTQDRSQPQKAANSDISWLNLGAAAR</sequence>
<dbReference type="Proteomes" id="UP000001628">
    <property type="component" value="Unassembled WGS sequence"/>
</dbReference>